<feature type="region of interest" description="Disordered" evidence="8">
    <location>
        <begin position="96"/>
        <end position="133"/>
    </location>
</feature>
<evidence type="ECO:0000256" key="2">
    <source>
        <dbReference type="ARBA" id="ARBA00022723"/>
    </source>
</evidence>
<dbReference type="PANTHER" id="PTHR31313">
    <property type="entry name" value="TY1 ENHANCER ACTIVATOR"/>
    <property type="match status" value="1"/>
</dbReference>
<dbReference type="InterPro" id="IPR036864">
    <property type="entry name" value="Zn2-C6_fun-type_DNA-bd_sf"/>
</dbReference>
<dbReference type="PANTHER" id="PTHR31313:SF85">
    <property type="entry name" value="ZN(II)2CYS6 TRANSCRIPTION FACTOR (EUROFUNG)"/>
    <property type="match status" value="1"/>
</dbReference>
<dbReference type="SMART" id="SM00066">
    <property type="entry name" value="GAL4"/>
    <property type="match status" value="1"/>
</dbReference>
<dbReference type="CDD" id="cd12148">
    <property type="entry name" value="fungal_TF_MHR"/>
    <property type="match status" value="1"/>
</dbReference>
<keyword evidence="6" id="KW-0804">Transcription</keyword>
<keyword evidence="4" id="KW-0805">Transcription regulation</keyword>
<protein>
    <recommendedName>
        <fullName evidence="9">Zn(2)-C6 fungal-type domain-containing protein</fullName>
    </recommendedName>
</protein>
<dbReference type="GO" id="GO:0008270">
    <property type="term" value="F:zinc ion binding"/>
    <property type="evidence" value="ECO:0007669"/>
    <property type="project" value="InterPro"/>
</dbReference>
<dbReference type="SUPFAM" id="SSF57701">
    <property type="entry name" value="Zn2/Cys6 DNA-binding domain"/>
    <property type="match status" value="1"/>
</dbReference>
<comment type="caution">
    <text evidence="10">The sequence shown here is derived from an EMBL/GenBank/DDBJ whole genome shotgun (WGS) entry which is preliminary data.</text>
</comment>
<feature type="compositionally biased region" description="Low complexity" evidence="8">
    <location>
        <begin position="1"/>
        <end position="33"/>
    </location>
</feature>
<organism evidence="10 11">
    <name type="scientific">Cadophora malorum</name>
    <dbReference type="NCBI Taxonomy" id="108018"/>
    <lineage>
        <taxon>Eukaryota</taxon>
        <taxon>Fungi</taxon>
        <taxon>Dikarya</taxon>
        <taxon>Ascomycota</taxon>
        <taxon>Pezizomycotina</taxon>
        <taxon>Leotiomycetes</taxon>
        <taxon>Helotiales</taxon>
        <taxon>Ploettnerulaceae</taxon>
        <taxon>Cadophora</taxon>
    </lineage>
</organism>
<accession>A0A8H7WCL7</accession>
<dbReference type="CDD" id="cd00067">
    <property type="entry name" value="GAL4"/>
    <property type="match status" value="1"/>
</dbReference>
<dbReference type="GO" id="GO:0006351">
    <property type="term" value="P:DNA-templated transcription"/>
    <property type="evidence" value="ECO:0007669"/>
    <property type="project" value="InterPro"/>
</dbReference>
<dbReference type="SMART" id="SM00906">
    <property type="entry name" value="Fungal_trans"/>
    <property type="match status" value="1"/>
</dbReference>
<evidence type="ECO:0000259" key="9">
    <source>
        <dbReference type="PROSITE" id="PS50048"/>
    </source>
</evidence>
<dbReference type="GO" id="GO:0003677">
    <property type="term" value="F:DNA binding"/>
    <property type="evidence" value="ECO:0007669"/>
    <property type="project" value="UniProtKB-KW"/>
</dbReference>
<evidence type="ECO:0000313" key="11">
    <source>
        <dbReference type="Proteomes" id="UP000664132"/>
    </source>
</evidence>
<keyword evidence="11" id="KW-1185">Reference proteome</keyword>
<dbReference type="GO" id="GO:0000981">
    <property type="term" value="F:DNA-binding transcription factor activity, RNA polymerase II-specific"/>
    <property type="evidence" value="ECO:0007669"/>
    <property type="project" value="InterPro"/>
</dbReference>
<dbReference type="InterPro" id="IPR001138">
    <property type="entry name" value="Zn2Cys6_DnaBD"/>
</dbReference>
<feature type="compositionally biased region" description="Gly residues" evidence="8">
    <location>
        <begin position="103"/>
        <end position="114"/>
    </location>
</feature>
<evidence type="ECO:0000256" key="8">
    <source>
        <dbReference type="SAM" id="MobiDB-lite"/>
    </source>
</evidence>
<dbReference type="EMBL" id="JAFJYH010000051">
    <property type="protein sequence ID" value="KAG4422322.1"/>
    <property type="molecule type" value="Genomic_DNA"/>
</dbReference>
<dbReference type="InterPro" id="IPR007219">
    <property type="entry name" value="XnlR_reg_dom"/>
</dbReference>
<evidence type="ECO:0000313" key="10">
    <source>
        <dbReference type="EMBL" id="KAG4422322.1"/>
    </source>
</evidence>
<dbReference type="Pfam" id="PF04082">
    <property type="entry name" value="Fungal_trans"/>
    <property type="match status" value="1"/>
</dbReference>
<evidence type="ECO:0000256" key="3">
    <source>
        <dbReference type="ARBA" id="ARBA00022833"/>
    </source>
</evidence>
<dbReference type="PROSITE" id="PS50048">
    <property type="entry name" value="ZN2_CY6_FUNGAL_2"/>
    <property type="match status" value="1"/>
</dbReference>
<evidence type="ECO:0000256" key="1">
    <source>
        <dbReference type="ARBA" id="ARBA00004123"/>
    </source>
</evidence>
<dbReference type="Gene3D" id="4.10.240.10">
    <property type="entry name" value="Zn(2)-C6 fungal-type DNA-binding domain"/>
    <property type="match status" value="1"/>
</dbReference>
<evidence type="ECO:0000256" key="6">
    <source>
        <dbReference type="ARBA" id="ARBA00023163"/>
    </source>
</evidence>
<proteinExistence type="predicted"/>
<dbReference type="AlphaFoldDB" id="A0A8H7WCL7"/>
<keyword evidence="5" id="KW-0238">DNA-binding</keyword>
<dbReference type="Proteomes" id="UP000664132">
    <property type="component" value="Unassembled WGS sequence"/>
</dbReference>
<keyword evidence="2" id="KW-0479">Metal-binding</keyword>
<sequence length="745" mass="83072">MSDTTSPTSPTRNSNPNANLKSSSSQATPSTSTVKSIKKKAFSCDQCRVRKVRCGGEQPACRRCVVRNDSCRYLLAPTISYTQKLENRVRELEGLLEGRGGRGKGTGDGTGTGSGILEKSGEGREEVEGDGAGSGVLENLKFEEKEKGKGVLMSHDGLGTFDGLKRDEKGGITYHGATSFFQLPSPVGRNPNERSGRGGGMHPGFLEAAGGGERKERLVNNAWQQRAMETFSETPEPFQFLLEVHWCWIQPLFNFVYRPAFTRDMELLGSYYSHTLLNAMLSHSVRWCRNDAKIRELLEPYENGQLFSRQARTLLFDELRQGHSKIPTVQTLLLLSAQECSAGNRTQAWLYSGMAFRLIEDMGITIDGQRYAGAVQLSDEDIEIRHRLFWSCYFWDKMISLYLGRSPTLQHSTVSPPQIMLDDSAETEFWKPHGIVYPDGFDYPPTQAHSISCFMRMCQLSEIFNQILIHIYDPLGRNSEAEIQACLATESRALGRWWDDLPSFLRIDAKDLPAYCPPSHIVTLNCLYHTFKILLYRPMLFQRSCNIAQQRPDPNHLVECISSATSIIAIFDLFCRTFGDDYCILSLSYSVYTAASIFLLQVQAATGPVAGEEMTVRRLEFCIRALERVGRINPVIGSSLNLITQALSKLNIHFPADVFAGPSQSPTNREANTTQEASFLPLTADPVPPPAQNNDFTIDANSFQPPAVPLQDFGLENFEISPEMLDAFSSLEPIDATVGALYDFN</sequence>
<dbReference type="PROSITE" id="PS00463">
    <property type="entry name" value="ZN2_CY6_FUNGAL_1"/>
    <property type="match status" value="1"/>
</dbReference>
<keyword evidence="3" id="KW-0862">Zinc</keyword>
<evidence type="ECO:0000256" key="7">
    <source>
        <dbReference type="ARBA" id="ARBA00023242"/>
    </source>
</evidence>
<gene>
    <name evidence="10" type="ORF">IFR04_004588</name>
</gene>
<dbReference type="Pfam" id="PF00172">
    <property type="entry name" value="Zn_clus"/>
    <property type="match status" value="1"/>
</dbReference>
<comment type="subcellular location">
    <subcellularLocation>
        <location evidence="1">Nucleus</location>
    </subcellularLocation>
</comment>
<dbReference type="InterPro" id="IPR051615">
    <property type="entry name" value="Transcr_Regulatory_Elem"/>
</dbReference>
<reference evidence="10" key="1">
    <citation type="submission" date="2021-02" db="EMBL/GenBank/DDBJ databases">
        <title>Genome sequence Cadophora malorum strain M34.</title>
        <authorList>
            <person name="Stefanovic E."/>
            <person name="Vu D."/>
            <person name="Scully C."/>
            <person name="Dijksterhuis J."/>
            <person name="Roader J."/>
            <person name="Houbraken J."/>
        </authorList>
    </citation>
    <scope>NUCLEOTIDE SEQUENCE</scope>
    <source>
        <strain evidence="10">M34</strain>
    </source>
</reference>
<dbReference type="OrthoDB" id="4161332at2759"/>
<feature type="domain" description="Zn(2)-C6 fungal-type" evidence="9">
    <location>
        <begin position="43"/>
        <end position="73"/>
    </location>
</feature>
<feature type="region of interest" description="Disordered" evidence="8">
    <location>
        <begin position="1"/>
        <end position="36"/>
    </location>
</feature>
<keyword evidence="7" id="KW-0539">Nucleus</keyword>
<evidence type="ECO:0000256" key="5">
    <source>
        <dbReference type="ARBA" id="ARBA00023125"/>
    </source>
</evidence>
<dbReference type="GO" id="GO:0005634">
    <property type="term" value="C:nucleus"/>
    <property type="evidence" value="ECO:0007669"/>
    <property type="project" value="UniProtKB-SubCell"/>
</dbReference>
<name>A0A8H7WCL7_9HELO</name>
<evidence type="ECO:0000256" key="4">
    <source>
        <dbReference type="ARBA" id="ARBA00023015"/>
    </source>
</evidence>